<keyword evidence="1" id="KW-0472">Membrane</keyword>
<gene>
    <name evidence="2" type="ORF">Mco01_11140</name>
</gene>
<proteinExistence type="predicted"/>
<evidence type="ECO:0000256" key="1">
    <source>
        <dbReference type="SAM" id="Phobius"/>
    </source>
</evidence>
<reference evidence="2 3" key="1">
    <citation type="submission" date="2021-01" db="EMBL/GenBank/DDBJ databases">
        <title>Whole genome shotgun sequence of Microbispora corallina NBRC 16416.</title>
        <authorList>
            <person name="Komaki H."/>
            <person name="Tamura T."/>
        </authorList>
    </citation>
    <scope>NUCLEOTIDE SEQUENCE [LARGE SCALE GENOMIC DNA]</scope>
    <source>
        <strain evidence="2 3">NBRC 16416</strain>
    </source>
</reference>
<feature type="transmembrane region" description="Helical" evidence="1">
    <location>
        <begin position="56"/>
        <end position="75"/>
    </location>
</feature>
<dbReference type="EMBL" id="BOOC01000003">
    <property type="protein sequence ID" value="GIH38114.1"/>
    <property type="molecule type" value="Genomic_DNA"/>
</dbReference>
<keyword evidence="1" id="KW-0812">Transmembrane</keyword>
<accession>A0ABQ4FTI1</accession>
<protein>
    <recommendedName>
        <fullName evidence="4">RNA polymerase sigma factor</fullName>
    </recommendedName>
</protein>
<evidence type="ECO:0000313" key="3">
    <source>
        <dbReference type="Proteomes" id="UP000603904"/>
    </source>
</evidence>
<evidence type="ECO:0008006" key="4">
    <source>
        <dbReference type="Google" id="ProtNLM"/>
    </source>
</evidence>
<sequence length="343" mass="36614">MIDEMDLLRDLRDTEPVRPHAFEEARAVLRAALAVEGAPETRTASRRRARWGMRRTMGLSAAGLVAAAAAAALVVPSASTPAQPLATAAPAAGNHILAELAAAITPLQAHVPGDATLEIRNESPTSDELSNDHGIGLFTDDGTYYWGNDKRALRRAVVRKDGGDDMFKRDIAAALYAVKGDIDTARARMAVSNLAPGTDPKSGERTKIEKLKGLAKARGEKYVPPKPLTAQQQKDITDNHIWTNAIDALLAAPENPQVRAGVLRIMATMPKVKVTKTTTAGEPTLTLVDSWPTTGGKTEEKLVINAGTGHPVALTSSVPDMPSSTYYYHNSRVTLADVEAGKF</sequence>
<dbReference type="Proteomes" id="UP000603904">
    <property type="component" value="Unassembled WGS sequence"/>
</dbReference>
<dbReference type="RefSeq" id="WP_204055773.1">
    <property type="nucleotide sequence ID" value="NZ_BAAAGP010000003.1"/>
</dbReference>
<keyword evidence="1" id="KW-1133">Transmembrane helix</keyword>
<name>A0ABQ4FTI1_9ACTN</name>
<comment type="caution">
    <text evidence="2">The sequence shown here is derived from an EMBL/GenBank/DDBJ whole genome shotgun (WGS) entry which is preliminary data.</text>
</comment>
<organism evidence="2 3">
    <name type="scientific">Microbispora corallina</name>
    <dbReference type="NCBI Taxonomy" id="83302"/>
    <lineage>
        <taxon>Bacteria</taxon>
        <taxon>Bacillati</taxon>
        <taxon>Actinomycetota</taxon>
        <taxon>Actinomycetes</taxon>
        <taxon>Streptosporangiales</taxon>
        <taxon>Streptosporangiaceae</taxon>
        <taxon>Microbispora</taxon>
    </lineage>
</organism>
<keyword evidence="3" id="KW-1185">Reference proteome</keyword>
<evidence type="ECO:0000313" key="2">
    <source>
        <dbReference type="EMBL" id="GIH38114.1"/>
    </source>
</evidence>